<dbReference type="InterPro" id="IPR030960">
    <property type="entry name" value="DHQS/DOIS_N"/>
</dbReference>
<dbReference type="PANTHER" id="PTHR33563:SF1">
    <property type="entry name" value="3-DEHYDROQUINATE SYNTHASE"/>
    <property type="match status" value="1"/>
</dbReference>
<dbReference type="Pfam" id="PF01959">
    <property type="entry name" value="DHQS"/>
    <property type="match status" value="1"/>
</dbReference>
<name>A0A1D8TQW2_9CYAN</name>
<reference evidence="6" key="1">
    <citation type="submission" date="2016-10" db="EMBL/GenBank/DDBJ databases">
        <title>Comparative genomics uncovers the prolific and rare metabolic potential of the cyanobacterial genus Moorea.</title>
        <authorList>
            <person name="Leao T."/>
            <person name="Castelao G."/>
            <person name="Korobeynikov A."/>
            <person name="Monroe E.A."/>
            <person name="Podell S."/>
            <person name="Glukhov E."/>
            <person name="Allen E."/>
            <person name="Gerwick W.H."/>
            <person name="Gerwick L."/>
        </authorList>
    </citation>
    <scope>NUCLEOTIDE SEQUENCE [LARGE SCALE GENOMIC DNA]</scope>
    <source>
        <strain evidence="6">PAL-8-15-08-1</strain>
    </source>
</reference>
<proteinExistence type="predicted"/>
<dbReference type="GO" id="GO:0009073">
    <property type="term" value="P:aromatic amino acid family biosynthetic process"/>
    <property type="evidence" value="ECO:0007669"/>
    <property type="project" value="UniProtKB-KW"/>
</dbReference>
<dbReference type="GO" id="GO:0016491">
    <property type="term" value="F:oxidoreductase activity"/>
    <property type="evidence" value="ECO:0007669"/>
    <property type="project" value="InterPro"/>
</dbReference>
<evidence type="ECO:0000259" key="4">
    <source>
        <dbReference type="Pfam" id="PF26558"/>
    </source>
</evidence>
<dbReference type="PANTHER" id="PTHR33563">
    <property type="match status" value="1"/>
</dbReference>
<evidence type="ECO:0000313" key="6">
    <source>
        <dbReference type="Proteomes" id="UP000177870"/>
    </source>
</evidence>
<dbReference type="Pfam" id="PF26558">
    <property type="entry name" value="DHQS_2nd"/>
    <property type="match status" value="1"/>
</dbReference>
<dbReference type="InterPro" id="IPR056179">
    <property type="entry name" value="DHQS_C"/>
</dbReference>
<dbReference type="GO" id="GO:0008652">
    <property type="term" value="P:amino acid biosynthetic process"/>
    <property type="evidence" value="ECO:0007669"/>
    <property type="project" value="UniProtKB-KW"/>
</dbReference>
<feature type="domain" description="3-dehydroquinate synthase C-terminal" evidence="4">
    <location>
        <begin position="195"/>
        <end position="370"/>
    </location>
</feature>
<dbReference type="AlphaFoldDB" id="A0A1D8TQW2"/>
<accession>A0A1D8TQW2</accession>
<organism evidence="5 6">
    <name type="scientific">Moorena producens PAL-8-15-08-1</name>
    <dbReference type="NCBI Taxonomy" id="1458985"/>
    <lineage>
        <taxon>Bacteria</taxon>
        <taxon>Bacillati</taxon>
        <taxon>Cyanobacteriota</taxon>
        <taxon>Cyanophyceae</taxon>
        <taxon>Coleofasciculales</taxon>
        <taxon>Coleofasciculaceae</taxon>
        <taxon>Moorena</taxon>
    </lineage>
</organism>
<dbReference type="KEGG" id="mpro:BJP34_11735"/>
<dbReference type="RefSeq" id="WP_070392509.1">
    <property type="nucleotide sequence ID" value="NZ_CP017599.1"/>
</dbReference>
<evidence type="ECO:0000256" key="2">
    <source>
        <dbReference type="ARBA" id="ARBA00023141"/>
    </source>
</evidence>
<dbReference type="InterPro" id="IPR002812">
    <property type="entry name" value="DHQS"/>
</dbReference>
<keyword evidence="1" id="KW-0028">Amino-acid biosynthesis</keyword>
<dbReference type="NCBIfam" id="NF002625">
    <property type="entry name" value="PRK02290.1-3"/>
    <property type="match status" value="1"/>
</dbReference>
<dbReference type="STRING" id="1458985.BJP34_11735"/>
<dbReference type="GO" id="GO:0003856">
    <property type="term" value="F:3-dehydroquinate synthase activity"/>
    <property type="evidence" value="ECO:0007669"/>
    <property type="project" value="InterPro"/>
</dbReference>
<evidence type="ECO:0000313" key="5">
    <source>
        <dbReference type="EMBL" id="AOX00038.1"/>
    </source>
</evidence>
<keyword evidence="2" id="KW-0057">Aromatic amino acid biosynthesis</keyword>
<dbReference type="Proteomes" id="UP000177870">
    <property type="component" value="Chromosome"/>
</dbReference>
<dbReference type="EMBL" id="CP017599">
    <property type="protein sequence ID" value="AOX00038.1"/>
    <property type="molecule type" value="Genomic_DNA"/>
</dbReference>
<dbReference type="OrthoDB" id="2043123at2"/>
<protein>
    <submittedName>
        <fullName evidence="5">3-dehydroquinate synthase</fullName>
    </submittedName>
</protein>
<feature type="domain" description="3-dehydroquinate synthase N-terminal" evidence="3">
    <location>
        <begin position="1"/>
        <end position="180"/>
    </location>
</feature>
<sequence length="370" mass="40442">MKLSWLDLRSFNDVDYKALCESLNSDINGVVVDSSSPVMDCHDSVSRIAFVDSPEEADGCIDKADIVLFDHSWYSEITTQPETYKSKAEIGFFIHVIDDETLQTACKIARQEKWAVIYFKDPTKIPLEIVLASADNTDGQIITVVKDIQEAEIVLGVLEKGSHGVMLTPNGIIDARELGQLCRKANNLEVSLEELEVTKISHIGMGERACVDTCSNFAKDEGILIGSYSQGMILVSSETHPLPYMPTRPFRVNAGAIHSYLVSSVSQTNYLSELSSGHKVLGVNCDGKAREIVVGRMKIEVRPLLSIDAVSQSGIPVNVIVQDDWHVRVLGPGGKVLNVTELKPGDKLLGHTAPSGRHVGLPVKESCLEK</sequence>
<gene>
    <name evidence="5" type="ORF">BJP34_11735</name>
</gene>
<evidence type="ECO:0000259" key="3">
    <source>
        <dbReference type="Pfam" id="PF01959"/>
    </source>
</evidence>
<evidence type="ECO:0000256" key="1">
    <source>
        <dbReference type="ARBA" id="ARBA00022605"/>
    </source>
</evidence>